<dbReference type="GO" id="GO:0016740">
    <property type="term" value="F:transferase activity"/>
    <property type="evidence" value="ECO:0007669"/>
    <property type="project" value="UniProtKB-KW"/>
</dbReference>
<dbReference type="AlphaFoldDB" id="A0A2Z7BVU6"/>
<keyword evidence="2" id="KW-0808">Transferase</keyword>
<protein>
    <submittedName>
        <fullName evidence="2">Glutamate N-acetyltransferase</fullName>
    </submittedName>
</protein>
<evidence type="ECO:0000313" key="2">
    <source>
        <dbReference type="EMBL" id="KZV37768.1"/>
    </source>
</evidence>
<accession>A0A2Z7BVU6</accession>
<keyword evidence="3" id="KW-1185">Reference proteome</keyword>
<gene>
    <name evidence="2" type="ORF">F511_31150</name>
</gene>
<feature type="region of interest" description="Disordered" evidence="1">
    <location>
        <begin position="36"/>
        <end position="63"/>
    </location>
</feature>
<dbReference type="EMBL" id="KV002493">
    <property type="protein sequence ID" value="KZV37768.1"/>
    <property type="molecule type" value="Genomic_DNA"/>
</dbReference>
<evidence type="ECO:0000256" key="1">
    <source>
        <dbReference type="SAM" id="MobiDB-lite"/>
    </source>
</evidence>
<evidence type="ECO:0000313" key="3">
    <source>
        <dbReference type="Proteomes" id="UP000250235"/>
    </source>
</evidence>
<sequence>MPDDDIRRPRSFSRRGGVGSSADEIWLHQLAPSVGNVEEYKTPPKKTRAQGTEETSNTKFSGSKKRDIAKLRLKARARETILLSGPCMYIITQTEPSSDIVARLSTRSTEFFQQAGQLESSVDLLGSLLARGVYYPHLGTYCPYSGGLLSRLGNLSYQPARGSYLVGLGNPSPAEPVTSKTQDFEFRGLPSARTLVGDEEVQKKTVAY</sequence>
<proteinExistence type="predicted"/>
<dbReference type="Proteomes" id="UP000250235">
    <property type="component" value="Unassembled WGS sequence"/>
</dbReference>
<feature type="compositionally biased region" description="Polar residues" evidence="1">
    <location>
        <begin position="49"/>
        <end position="61"/>
    </location>
</feature>
<name>A0A2Z7BVU6_9LAMI</name>
<reference evidence="2 3" key="1">
    <citation type="journal article" date="2015" name="Proc. Natl. Acad. Sci. U.S.A.">
        <title>The resurrection genome of Boea hygrometrica: A blueprint for survival of dehydration.</title>
        <authorList>
            <person name="Xiao L."/>
            <person name="Yang G."/>
            <person name="Zhang L."/>
            <person name="Yang X."/>
            <person name="Zhao S."/>
            <person name="Ji Z."/>
            <person name="Zhou Q."/>
            <person name="Hu M."/>
            <person name="Wang Y."/>
            <person name="Chen M."/>
            <person name="Xu Y."/>
            <person name="Jin H."/>
            <person name="Xiao X."/>
            <person name="Hu G."/>
            <person name="Bao F."/>
            <person name="Hu Y."/>
            <person name="Wan P."/>
            <person name="Li L."/>
            <person name="Deng X."/>
            <person name="Kuang T."/>
            <person name="Xiang C."/>
            <person name="Zhu J.K."/>
            <person name="Oliver M.J."/>
            <person name="He Y."/>
        </authorList>
    </citation>
    <scope>NUCLEOTIDE SEQUENCE [LARGE SCALE GENOMIC DNA]</scope>
    <source>
        <strain evidence="3">cv. XS01</strain>
    </source>
</reference>
<organism evidence="2 3">
    <name type="scientific">Dorcoceras hygrometricum</name>
    <dbReference type="NCBI Taxonomy" id="472368"/>
    <lineage>
        <taxon>Eukaryota</taxon>
        <taxon>Viridiplantae</taxon>
        <taxon>Streptophyta</taxon>
        <taxon>Embryophyta</taxon>
        <taxon>Tracheophyta</taxon>
        <taxon>Spermatophyta</taxon>
        <taxon>Magnoliopsida</taxon>
        <taxon>eudicotyledons</taxon>
        <taxon>Gunneridae</taxon>
        <taxon>Pentapetalae</taxon>
        <taxon>asterids</taxon>
        <taxon>lamiids</taxon>
        <taxon>Lamiales</taxon>
        <taxon>Gesneriaceae</taxon>
        <taxon>Didymocarpoideae</taxon>
        <taxon>Trichosporeae</taxon>
        <taxon>Loxocarpinae</taxon>
        <taxon>Dorcoceras</taxon>
    </lineage>
</organism>